<keyword evidence="8" id="KW-1185">Reference proteome</keyword>
<keyword evidence="3 7" id="KW-0418">Kinase</keyword>
<dbReference type="AlphaFoldDB" id="A0A917EWN1"/>
<evidence type="ECO:0000256" key="1">
    <source>
        <dbReference type="ARBA" id="ARBA00022679"/>
    </source>
</evidence>
<dbReference type="SUPFAM" id="SSF52540">
    <property type="entry name" value="P-loop containing nucleoside triphosphate hydrolases"/>
    <property type="match status" value="1"/>
</dbReference>
<dbReference type="InterPro" id="IPR025669">
    <property type="entry name" value="AAA_dom"/>
</dbReference>
<reference evidence="7" key="1">
    <citation type="journal article" date="2014" name="Int. J. Syst. Evol. Microbiol.">
        <title>Complete genome sequence of Corynebacterium casei LMG S-19264T (=DSM 44701T), isolated from a smear-ripened cheese.</title>
        <authorList>
            <consortium name="US DOE Joint Genome Institute (JGI-PGF)"/>
            <person name="Walter F."/>
            <person name="Albersmeier A."/>
            <person name="Kalinowski J."/>
            <person name="Ruckert C."/>
        </authorList>
    </citation>
    <scope>NUCLEOTIDE SEQUENCE</scope>
    <source>
        <strain evidence="7">CGMCC 1.12153</strain>
    </source>
</reference>
<dbReference type="InterPro" id="IPR005702">
    <property type="entry name" value="Wzc-like_C"/>
</dbReference>
<evidence type="ECO:0000256" key="3">
    <source>
        <dbReference type="ARBA" id="ARBA00022777"/>
    </source>
</evidence>
<proteinExistence type="predicted"/>
<dbReference type="PANTHER" id="PTHR32309:SF31">
    <property type="entry name" value="CAPSULAR EXOPOLYSACCHARIDE FAMILY"/>
    <property type="match status" value="1"/>
</dbReference>
<evidence type="ECO:0000256" key="2">
    <source>
        <dbReference type="ARBA" id="ARBA00022741"/>
    </source>
</evidence>
<evidence type="ECO:0000313" key="7">
    <source>
        <dbReference type="EMBL" id="GGF25909.1"/>
    </source>
</evidence>
<evidence type="ECO:0000256" key="4">
    <source>
        <dbReference type="ARBA" id="ARBA00022840"/>
    </source>
</evidence>
<dbReference type="Pfam" id="PF13614">
    <property type="entry name" value="AAA_31"/>
    <property type="match status" value="1"/>
</dbReference>
<keyword evidence="5" id="KW-0829">Tyrosine-protein kinase</keyword>
<dbReference type="RefSeq" id="WP_188377945.1">
    <property type="nucleotide sequence ID" value="NZ_BMEL01000003.1"/>
</dbReference>
<dbReference type="PANTHER" id="PTHR32309">
    <property type="entry name" value="TYROSINE-PROTEIN KINASE"/>
    <property type="match status" value="1"/>
</dbReference>
<sequence length="215" mass="23901">MFKNTKKLGKAAKESRAIQENSALTEQIRMIHFNLQHTLLEDGGCLMVTSTEREKHLSVISSQLAEAFAEEGFKVLLADVNVSHPTLHTYYNIECNSGLVNALLYGDCVLQHITETEIMNLSILPAGWISNKPAGLWKASHVKRVVESCKEEFDIVIYNAPPLLNTADSQILLKYCDGVIAVAAANATKKDHLIQLKEVVFRADNRLNGVILKTR</sequence>
<keyword evidence="2" id="KW-0547">Nucleotide-binding</keyword>
<name>A0A917EWN1_HALAA</name>
<keyword evidence="4" id="KW-0067">ATP-binding</keyword>
<evidence type="ECO:0000313" key="8">
    <source>
        <dbReference type="Proteomes" id="UP000660110"/>
    </source>
</evidence>
<dbReference type="InterPro" id="IPR050445">
    <property type="entry name" value="Bact_polysacc_biosynth/exp"/>
</dbReference>
<evidence type="ECO:0000259" key="6">
    <source>
        <dbReference type="Pfam" id="PF13614"/>
    </source>
</evidence>
<dbReference type="Proteomes" id="UP000660110">
    <property type="component" value="Unassembled WGS sequence"/>
</dbReference>
<dbReference type="GO" id="GO:0004713">
    <property type="term" value="F:protein tyrosine kinase activity"/>
    <property type="evidence" value="ECO:0007669"/>
    <property type="project" value="UniProtKB-KW"/>
</dbReference>
<evidence type="ECO:0000256" key="5">
    <source>
        <dbReference type="ARBA" id="ARBA00023137"/>
    </source>
</evidence>
<organism evidence="7 8">
    <name type="scientific">Halobacillus andaensis</name>
    <dbReference type="NCBI Taxonomy" id="1176239"/>
    <lineage>
        <taxon>Bacteria</taxon>
        <taxon>Bacillati</taxon>
        <taxon>Bacillota</taxon>
        <taxon>Bacilli</taxon>
        <taxon>Bacillales</taxon>
        <taxon>Bacillaceae</taxon>
        <taxon>Halobacillus</taxon>
    </lineage>
</organism>
<feature type="domain" description="AAA" evidence="6">
    <location>
        <begin position="61"/>
        <end position="206"/>
    </location>
</feature>
<accession>A0A917EWN1</accession>
<reference evidence="7" key="2">
    <citation type="submission" date="2020-09" db="EMBL/GenBank/DDBJ databases">
        <authorList>
            <person name="Sun Q."/>
            <person name="Zhou Y."/>
        </authorList>
    </citation>
    <scope>NUCLEOTIDE SEQUENCE</scope>
    <source>
        <strain evidence="7">CGMCC 1.12153</strain>
    </source>
</reference>
<keyword evidence="1" id="KW-0808">Transferase</keyword>
<dbReference type="EMBL" id="BMEL01000003">
    <property type="protein sequence ID" value="GGF25909.1"/>
    <property type="molecule type" value="Genomic_DNA"/>
</dbReference>
<protein>
    <submittedName>
        <fullName evidence="7">Tyrosine protein kinase</fullName>
    </submittedName>
</protein>
<dbReference type="CDD" id="cd05387">
    <property type="entry name" value="BY-kinase"/>
    <property type="match status" value="1"/>
</dbReference>
<dbReference type="InterPro" id="IPR027417">
    <property type="entry name" value="P-loop_NTPase"/>
</dbReference>
<dbReference type="GO" id="GO:0005524">
    <property type="term" value="F:ATP binding"/>
    <property type="evidence" value="ECO:0007669"/>
    <property type="project" value="UniProtKB-KW"/>
</dbReference>
<gene>
    <name evidence="7" type="primary">cap5B</name>
    <name evidence="7" type="ORF">GCM10010954_26070</name>
</gene>
<comment type="caution">
    <text evidence="7">The sequence shown here is derived from an EMBL/GenBank/DDBJ whole genome shotgun (WGS) entry which is preliminary data.</text>
</comment>
<dbReference type="NCBIfam" id="TIGR01007">
    <property type="entry name" value="eps_fam"/>
    <property type="match status" value="1"/>
</dbReference>
<dbReference type="Gene3D" id="3.40.50.300">
    <property type="entry name" value="P-loop containing nucleotide triphosphate hydrolases"/>
    <property type="match status" value="1"/>
</dbReference>